<evidence type="ECO:0000313" key="2">
    <source>
        <dbReference type="Proteomes" id="UP000630097"/>
    </source>
</evidence>
<gene>
    <name evidence="1" type="ORF">Pka01_56140</name>
</gene>
<proteinExistence type="predicted"/>
<comment type="caution">
    <text evidence="1">The sequence shown here is derived from an EMBL/GenBank/DDBJ whole genome shotgun (WGS) entry which is preliminary data.</text>
</comment>
<evidence type="ECO:0000313" key="1">
    <source>
        <dbReference type="EMBL" id="GIG82487.1"/>
    </source>
</evidence>
<organism evidence="1 2">
    <name type="scientific">Planotetraspora kaengkrachanensis</name>
    <dbReference type="NCBI Taxonomy" id="575193"/>
    <lineage>
        <taxon>Bacteria</taxon>
        <taxon>Bacillati</taxon>
        <taxon>Actinomycetota</taxon>
        <taxon>Actinomycetes</taxon>
        <taxon>Streptosporangiales</taxon>
        <taxon>Streptosporangiaceae</taxon>
        <taxon>Planotetraspora</taxon>
    </lineage>
</organism>
<dbReference type="AlphaFoldDB" id="A0A8J3PWQ4"/>
<accession>A0A8J3PWQ4</accession>
<dbReference type="Proteomes" id="UP000630097">
    <property type="component" value="Unassembled WGS sequence"/>
</dbReference>
<name>A0A8J3PWQ4_9ACTN</name>
<keyword evidence="2" id="KW-1185">Reference proteome</keyword>
<dbReference type="EMBL" id="BONV01000031">
    <property type="protein sequence ID" value="GIG82487.1"/>
    <property type="molecule type" value="Genomic_DNA"/>
</dbReference>
<sequence length="83" mass="8929">MSRRALKRKHVDPRVGTIRVVGTTTELKESGAGFDDVAAEGESVDDCGAEAGSVKVLVQPLKLSLEAMATLALRHRWSPFDPP</sequence>
<protein>
    <submittedName>
        <fullName evidence="1">Uncharacterized protein</fullName>
    </submittedName>
</protein>
<reference evidence="1 2" key="1">
    <citation type="submission" date="2021-01" db="EMBL/GenBank/DDBJ databases">
        <title>Whole genome shotgun sequence of Planotetraspora kaengkrachanensis NBRC 104272.</title>
        <authorList>
            <person name="Komaki H."/>
            <person name="Tamura T."/>
        </authorList>
    </citation>
    <scope>NUCLEOTIDE SEQUENCE [LARGE SCALE GENOMIC DNA]</scope>
    <source>
        <strain evidence="1 2">NBRC 104272</strain>
    </source>
</reference>